<evidence type="ECO:0000313" key="2">
    <source>
        <dbReference type="EMBL" id="MCW3486311.1"/>
    </source>
</evidence>
<proteinExistence type="predicted"/>
<organism evidence="2 3">
    <name type="scientific">Chitinophaga nivalis</name>
    <dbReference type="NCBI Taxonomy" id="2991709"/>
    <lineage>
        <taxon>Bacteria</taxon>
        <taxon>Pseudomonadati</taxon>
        <taxon>Bacteroidota</taxon>
        <taxon>Chitinophagia</taxon>
        <taxon>Chitinophagales</taxon>
        <taxon>Chitinophagaceae</taxon>
        <taxon>Chitinophaga</taxon>
    </lineage>
</organism>
<feature type="signal peptide" evidence="1">
    <location>
        <begin position="1"/>
        <end position="24"/>
    </location>
</feature>
<reference evidence="2 3" key="1">
    <citation type="submission" date="2022-10" db="EMBL/GenBank/DDBJ databases">
        <title>Chitinophaga nivalis PC15 sp. nov., isolated from Pyeongchang county, South Korea.</title>
        <authorList>
            <person name="Trinh H.N."/>
        </authorList>
    </citation>
    <scope>NUCLEOTIDE SEQUENCE [LARGE SCALE GENOMIC DNA]</scope>
    <source>
        <strain evidence="2 3">PC14</strain>
    </source>
</reference>
<evidence type="ECO:0000313" key="3">
    <source>
        <dbReference type="Proteomes" id="UP001207742"/>
    </source>
</evidence>
<feature type="chain" id="PRO_5047019073" description="DUF1257 domain-containing protein" evidence="1">
    <location>
        <begin position="25"/>
        <end position="152"/>
    </location>
</feature>
<gene>
    <name evidence="2" type="ORF">OL497_20585</name>
</gene>
<name>A0ABT3IQP9_9BACT</name>
<evidence type="ECO:0008006" key="4">
    <source>
        <dbReference type="Google" id="ProtNLM"/>
    </source>
</evidence>
<dbReference type="Proteomes" id="UP001207742">
    <property type="component" value="Unassembled WGS sequence"/>
</dbReference>
<dbReference type="EMBL" id="JAPDNS010000002">
    <property type="protein sequence ID" value="MCW3486311.1"/>
    <property type="molecule type" value="Genomic_DNA"/>
</dbReference>
<accession>A0ABT3IQP9</accession>
<comment type="caution">
    <text evidence="2">The sequence shown here is derived from an EMBL/GenBank/DDBJ whole genome shotgun (WGS) entry which is preliminary data.</text>
</comment>
<keyword evidence="3" id="KW-1185">Reference proteome</keyword>
<keyword evidence="1" id="KW-0732">Signal</keyword>
<sequence>MSVIISVVPFVIAAVVSSTSASMALGEVLQEEAPHLTLPTIIRQEALLKKTLLNLGASNIREASNQVQSHIDQFHIVFEKDNTGLFHIKFIGDIGQQEAADFVQELQEEYGRVVQEYVYTQLKQKAEEKGLTLEQEAVQRDQSIVLTFNLNS</sequence>
<evidence type="ECO:0000256" key="1">
    <source>
        <dbReference type="SAM" id="SignalP"/>
    </source>
</evidence>
<protein>
    <recommendedName>
        <fullName evidence="4">DUF1257 domain-containing protein</fullName>
    </recommendedName>
</protein>
<dbReference type="RefSeq" id="WP_264733127.1">
    <property type="nucleotide sequence ID" value="NZ_JAPDNR010000001.1"/>
</dbReference>